<reference evidence="3" key="1">
    <citation type="journal article" date="2020" name="Stud. Mycol.">
        <title>101 Dothideomycetes genomes: a test case for predicting lifestyles and emergence of pathogens.</title>
        <authorList>
            <person name="Haridas S."/>
            <person name="Albert R."/>
            <person name="Binder M."/>
            <person name="Bloem J."/>
            <person name="Labutti K."/>
            <person name="Salamov A."/>
            <person name="Andreopoulos B."/>
            <person name="Baker S."/>
            <person name="Barry K."/>
            <person name="Bills G."/>
            <person name="Bluhm B."/>
            <person name="Cannon C."/>
            <person name="Castanera R."/>
            <person name="Culley D."/>
            <person name="Daum C."/>
            <person name="Ezra D."/>
            <person name="Gonzalez J."/>
            <person name="Henrissat B."/>
            <person name="Kuo A."/>
            <person name="Liang C."/>
            <person name="Lipzen A."/>
            <person name="Lutzoni F."/>
            <person name="Magnuson J."/>
            <person name="Mondo S."/>
            <person name="Nolan M."/>
            <person name="Ohm R."/>
            <person name="Pangilinan J."/>
            <person name="Park H.-J."/>
            <person name="Ramirez L."/>
            <person name="Alfaro M."/>
            <person name="Sun H."/>
            <person name="Tritt A."/>
            <person name="Yoshinaga Y."/>
            <person name="Zwiers L.-H."/>
            <person name="Turgeon B."/>
            <person name="Goodwin S."/>
            <person name="Spatafora J."/>
            <person name="Crous P."/>
            <person name="Grigoriev I."/>
        </authorList>
    </citation>
    <scope>NUCLEOTIDE SEQUENCE</scope>
    <source>
        <strain evidence="3">CBS 109.77</strain>
    </source>
</reference>
<dbReference type="Proteomes" id="UP000799757">
    <property type="component" value="Unassembled WGS sequence"/>
</dbReference>
<evidence type="ECO:0000256" key="1">
    <source>
        <dbReference type="SAM" id="MobiDB-lite"/>
    </source>
</evidence>
<feature type="chain" id="PRO_5025351107" evidence="2">
    <location>
        <begin position="17"/>
        <end position="110"/>
    </location>
</feature>
<keyword evidence="2" id="KW-0732">Signal</keyword>
<feature type="compositionally biased region" description="Polar residues" evidence="1">
    <location>
        <begin position="30"/>
        <end position="49"/>
    </location>
</feature>
<feature type="compositionally biased region" description="Basic and acidic residues" evidence="1">
    <location>
        <begin position="50"/>
        <end position="59"/>
    </location>
</feature>
<evidence type="ECO:0000313" key="4">
    <source>
        <dbReference type="Proteomes" id="UP000799757"/>
    </source>
</evidence>
<dbReference type="OrthoDB" id="3783411at2759"/>
<accession>A0A6A6X902</accession>
<dbReference type="EMBL" id="MU001956">
    <property type="protein sequence ID" value="KAF2792741.1"/>
    <property type="molecule type" value="Genomic_DNA"/>
</dbReference>
<evidence type="ECO:0000313" key="3">
    <source>
        <dbReference type="EMBL" id="KAF2792741.1"/>
    </source>
</evidence>
<keyword evidence="4" id="KW-1185">Reference proteome</keyword>
<dbReference type="AlphaFoldDB" id="A0A6A6X902"/>
<protein>
    <submittedName>
        <fullName evidence="3">Uncharacterized protein</fullName>
    </submittedName>
</protein>
<organism evidence="3 4">
    <name type="scientific">Melanomma pulvis-pyrius CBS 109.77</name>
    <dbReference type="NCBI Taxonomy" id="1314802"/>
    <lineage>
        <taxon>Eukaryota</taxon>
        <taxon>Fungi</taxon>
        <taxon>Dikarya</taxon>
        <taxon>Ascomycota</taxon>
        <taxon>Pezizomycotina</taxon>
        <taxon>Dothideomycetes</taxon>
        <taxon>Pleosporomycetidae</taxon>
        <taxon>Pleosporales</taxon>
        <taxon>Melanommataceae</taxon>
        <taxon>Melanomma</taxon>
    </lineage>
</organism>
<evidence type="ECO:0000256" key="2">
    <source>
        <dbReference type="SAM" id="SignalP"/>
    </source>
</evidence>
<gene>
    <name evidence="3" type="ORF">K505DRAFT_338394</name>
</gene>
<name>A0A6A6X902_9PLEO</name>
<sequence>MRIPILAFALVAAVTASPFPWAQEAQVTEIPNPSSGVNGSVPANATTTRENNHNPHREPTPTFKLGCECAQPIIPIDQLSPSEKCQFEFAFRMGCYYRAQGGCASPTLAC</sequence>
<feature type="region of interest" description="Disordered" evidence="1">
    <location>
        <begin position="30"/>
        <end position="59"/>
    </location>
</feature>
<feature type="signal peptide" evidence="2">
    <location>
        <begin position="1"/>
        <end position="16"/>
    </location>
</feature>
<proteinExistence type="predicted"/>